<proteinExistence type="inferred from homology"/>
<evidence type="ECO:0000256" key="5">
    <source>
        <dbReference type="ARBA" id="ARBA00022989"/>
    </source>
</evidence>
<feature type="transmembrane region" description="Helical" evidence="7">
    <location>
        <begin position="123"/>
        <end position="147"/>
    </location>
</feature>
<name>A0A856M9F3_9CYAN</name>
<dbReference type="InterPro" id="IPR035906">
    <property type="entry name" value="MetI-like_sf"/>
</dbReference>
<dbReference type="PANTHER" id="PTHR30043:SF1">
    <property type="entry name" value="ABC TRANSPORT SYSTEM PERMEASE PROTEIN P69"/>
    <property type="match status" value="1"/>
</dbReference>
<dbReference type="Proteomes" id="UP000503129">
    <property type="component" value="Chromosome"/>
</dbReference>
<evidence type="ECO:0000256" key="7">
    <source>
        <dbReference type="RuleBase" id="RU363032"/>
    </source>
</evidence>
<evidence type="ECO:0000259" key="8">
    <source>
        <dbReference type="PROSITE" id="PS50928"/>
    </source>
</evidence>
<dbReference type="Gene3D" id="1.10.3720.10">
    <property type="entry name" value="MetI-like"/>
    <property type="match status" value="1"/>
</dbReference>
<comment type="subcellular location">
    <subcellularLocation>
        <location evidence="1 7">Cell membrane</location>
        <topology evidence="1 7">Multi-pass membrane protein</topology>
    </subcellularLocation>
</comment>
<reference evidence="9 10" key="1">
    <citation type="submission" date="2018-06" db="EMBL/GenBank/DDBJ databases">
        <title>Comparative genomics of Brasilonema spp. strains.</title>
        <authorList>
            <person name="Alvarenga D.O."/>
            <person name="Fiore M.F."/>
            <person name="Varani A.M."/>
        </authorList>
    </citation>
    <scope>NUCLEOTIDE SEQUENCE [LARGE SCALE GENOMIC DNA]</scope>
    <source>
        <strain evidence="9 10">CENA114</strain>
    </source>
</reference>
<dbReference type="PROSITE" id="PS50928">
    <property type="entry name" value="ABC_TM1"/>
    <property type="match status" value="1"/>
</dbReference>
<dbReference type="InterPro" id="IPR000515">
    <property type="entry name" value="MetI-like"/>
</dbReference>
<keyword evidence="5 7" id="KW-1133">Transmembrane helix</keyword>
<dbReference type="NCBIfam" id="TIGR01097">
    <property type="entry name" value="PhnE"/>
    <property type="match status" value="1"/>
</dbReference>
<comment type="similarity">
    <text evidence="7">Belongs to the binding-protein-dependent transport system permease family.</text>
</comment>
<accession>A0A856M9F3</accession>
<evidence type="ECO:0000256" key="3">
    <source>
        <dbReference type="ARBA" id="ARBA00022475"/>
    </source>
</evidence>
<sequence>MKKFSHVWKRFSWVSRLLILCVVVLVYGWALQGLKVDFGLLKQSLFNIIDFVSRLFPPNTSWDIFNKTVKALVETVQMSVIGTTLGAMLSLPIAIASARNVAPIWLQWLANFLQNAVRSVPSIILGLLFVAATGLGPFAGTLALSIYTIGYLGKFYQQAIEAVDPRSIESLQVAGASRIQIAQYGILPQVLPLVLGYTLWMFEYNIRAASVLGAVGAGGFGFELKSYIDGFEYTKATTMILILSVVVTVIDALSSKLRQRLESM</sequence>
<evidence type="ECO:0000313" key="9">
    <source>
        <dbReference type="EMBL" id="QDL07803.1"/>
    </source>
</evidence>
<feature type="domain" description="ABC transmembrane type-1" evidence="8">
    <location>
        <begin position="72"/>
        <end position="254"/>
    </location>
</feature>
<dbReference type="SUPFAM" id="SSF161098">
    <property type="entry name" value="MetI-like"/>
    <property type="match status" value="1"/>
</dbReference>
<dbReference type="PANTHER" id="PTHR30043">
    <property type="entry name" value="PHOSPHONATES TRANSPORT SYSTEM PERMEASE PROTEIN"/>
    <property type="match status" value="1"/>
</dbReference>
<dbReference type="RefSeq" id="WP_171975814.1">
    <property type="nucleotide sequence ID" value="NZ_CAWOXK010000001.1"/>
</dbReference>
<dbReference type="InterPro" id="IPR005769">
    <property type="entry name" value="PhnE/PtxC"/>
</dbReference>
<dbReference type="GO" id="GO:0005886">
    <property type="term" value="C:plasma membrane"/>
    <property type="evidence" value="ECO:0007669"/>
    <property type="project" value="UniProtKB-SubCell"/>
</dbReference>
<keyword evidence="4 7" id="KW-0812">Transmembrane</keyword>
<dbReference type="EMBL" id="CP030118">
    <property type="protein sequence ID" value="QDL07803.1"/>
    <property type="molecule type" value="Genomic_DNA"/>
</dbReference>
<feature type="transmembrane region" description="Helical" evidence="7">
    <location>
        <begin position="236"/>
        <end position="254"/>
    </location>
</feature>
<dbReference type="Pfam" id="PF00528">
    <property type="entry name" value="BPD_transp_1"/>
    <property type="match status" value="1"/>
</dbReference>
<protein>
    <submittedName>
        <fullName evidence="9">Phosphonate ABC transporter, permease protein PhnE</fullName>
    </submittedName>
</protein>
<dbReference type="AlphaFoldDB" id="A0A856M9F3"/>
<keyword evidence="10" id="KW-1185">Reference proteome</keyword>
<gene>
    <name evidence="9" type="primary">phnE</name>
    <name evidence="9" type="ORF">DP114_07735</name>
</gene>
<evidence type="ECO:0000313" key="10">
    <source>
        <dbReference type="Proteomes" id="UP000503129"/>
    </source>
</evidence>
<feature type="transmembrane region" description="Helical" evidence="7">
    <location>
        <begin position="181"/>
        <end position="199"/>
    </location>
</feature>
<evidence type="ECO:0000256" key="6">
    <source>
        <dbReference type="ARBA" id="ARBA00023136"/>
    </source>
</evidence>
<keyword evidence="3" id="KW-1003">Cell membrane</keyword>
<organism evidence="9 10">
    <name type="scientific">Brasilonema sennae CENA114</name>
    <dbReference type="NCBI Taxonomy" id="415709"/>
    <lineage>
        <taxon>Bacteria</taxon>
        <taxon>Bacillati</taxon>
        <taxon>Cyanobacteriota</taxon>
        <taxon>Cyanophyceae</taxon>
        <taxon>Nostocales</taxon>
        <taxon>Scytonemataceae</taxon>
        <taxon>Brasilonema</taxon>
        <taxon>Bromeliae group (in: Brasilonema)</taxon>
    </lineage>
</organism>
<dbReference type="GO" id="GO:0015416">
    <property type="term" value="F:ABC-type phosphonate transporter activity"/>
    <property type="evidence" value="ECO:0007669"/>
    <property type="project" value="InterPro"/>
</dbReference>
<feature type="transmembrane region" description="Helical" evidence="7">
    <location>
        <begin position="206"/>
        <end position="224"/>
    </location>
</feature>
<keyword evidence="6 7" id="KW-0472">Membrane</keyword>
<evidence type="ECO:0000256" key="1">
    <source>
        <dbReference type="ARBA" id="ARBA00004651"/>
    </source>
</evidence>
<evidence type="ECO:0000256" key="4">
    <source>
        <dbReference type="ARBA" id="ARBA00022692"/>
    </source>
</evidence>
<evidence type="ECO:0000256" key="2">
    <source>
        <dbReference type="ARBA" id="ARBA00022448"/>
    </source>
</evidence>
<keyword evidence="2 7" id="KW-0813">Transport</keyword>
<feature type="transmembrane region" description="Helical" evidence="7">
    <location>
        <begin position="80"/>
        <end position="102"/>
    </location>
</feature>
<dbReference type="KEGG" id="bsen:DP114_07735"/>